<reference evidence="1 2" key="1">
    <citation type="submission" date="2018-10" db="EMBL/GenBank/DDBJ databases">
        <title>Genome assembly for a Yunnan-Guizhou Plateau 3E fish, Anabarilius grahami (Regan), and its evolutionary and genetic applications.</title>
        <authorList>
            <person name="Jiang W."/>
        </authorList>
    </citation>
    <scope>NUCLEOTIDE SEQUENCE [LARGE SCALE GENOMIC DNA]</scope>
    <source>
        <strain evidence="1">AG-KIZ</strain>
        <tissue evidence="1">Muscle</tissue>
    </source>
</reference>
<accession>A0A3N0Y0H2</accession>
<name>A0A3N0Y0H2_ANAGA</name>
<organism evidence="1 2">
    <name type="scientific">Anabarilius grahami</name>
    <name type="common">Kanglang fish</name>
    <name type="synonym">Barilius grahami</name>
    <dbReference type="NCBI Taxonomy" id="495550"/>
    <lineage>
        <taxon>Eukaryota</taxon>
        <taxon>Metazoa</taxon>
        <taxon>Chordata</taxon>
        <taxon>Craniata</taxon>
        <taxon>Vertebrata</taxon>
        <taxon>Euteleostomi</taxon>
        <taxon>Actinopterygii</taxon>
        <taxon>Neopterygii</taxon>
        <taxon>Teleostei</taxon>
        <taxon>Ostariophysi</taxon>
        <taxon>Cypriniformes</taxon>
        <taxon>Xenocyprididae</taxon>
        <taxon>Xenocypridinae</taxon>
        <taxon>Xenocypridinae incertae sedis</taxon>
        <taxon>Anabarilius</taxon>
    </lineage>
</organism>
<protein>
    <submittedName>
        <fullName evidence="1">Uncharacterized protein</fullName>
    </submittedName>
</protein>
<evidence type="ECO:0000313" key="1">
    <source>
        <dbReference type="EMBL" id="ROK82869.1"/>
    </source>
</evidence>
<sequence length="105" mass="11337">MLKIQDVRIDIRFDVRSVGGEETVCRIAAVSSPPYPSPFGCWAGAAEAEYKLLAAAQTAPEAERCYPYSPFEELGCGQRSQAKPSKGKTDLRAVIAAKRASSKKS</sequence>
<dbReference type="Proteomes" id="UP000281406">
    <property type="component" value="Unassembled WGS sequence"/>
</dbReference>
<dbReference type="AlphaFoldDB" id="A0A3N0Y0H2"/>
<keyword evidence="2" id="KW-1185">Reference proteome</keyword>
<gene>
    <name evidence="1" type="ORF">DPX16_23419</name>
</gene>
<evidence type="ECO:0000313" key="2">
    <source>
        <dbReference type="Proteomes" id="UP000281406"/>
    </source>
</evidence>
<dbReference type="EMBL" id="RJVU01055397">
    <property type="protein sequence ID" value="ROK82869.1"/>
    <property type="molecule type" value="Genomic_DNA"/>
</dbReference>
<proteinExistence type="predicted"/>
<comment type="caution">
    <text evidence="1">The sequence shown here is derived from an EMBL/GenBank/DDBJ whole genome shotgun (WGS) entry which is preliminary data.</text>
</comment>